<dbReference type="Pfam" id="PF15785">
    <property type="entry name" value="SMG1"/>
    <property type="match status" value="1"/>
</dbReference>
<dbReference type="GO" id="GO:0005634">
    <property type="term" value="C:nucleus"/>
    <property type="evidence" value="ECO:0007669"/>
    <property type="project" value="TreeGrafter"/>
</dbReference>
<dbReference type="PROSITE" id="PS00916">
    <property type="entry name" value="PI3_4_KINASE_2"/>
    <property type="match status" value="1"/>
</dbReference>
<dbReference type="PROSITE" id="PS50290">
    <property type="entry name" value="PI3_4_KINASE_3"/>
    <property type="match status" value="1"/>
</dbReference>
<dbReference type="GeneID" id="42001934"/>
<feature type="compositionally biased region" description="Basic and acidic residues" evidence="10">
    <location>
        <begin position="2055"/>
        <end position="2071"/>
    </location>
</feature>
<dbReference type="InterPro" id="IPR016024">
    <property type="entry name" value="ARM-type_fold"/>
</dbReference>
<evidence type="ECO:0000259" key="11">
    <source>
        <dbReference type="PROSITE" id="PS50290"/>
    </source>
</evidence>
<feature type="region of interest" description="Disordered" evidence="10">
    <location>
        <begin position="2045"/>
        <end position="2074"/>
    </location>
</feature>
<dbReference type="InterPro" id="IPR050517">
    <property type="entry name" value="DDR_Repair_Kinase"/>
</dbReference>
<feature type="domain" description="PI3K/PI4K catalytic" evidence="11">
    <location>
        <begin position="1943"/>
        <end position="2294"/>
    </location>
</feature>
<dbReference type="InterPro" id="IPR011009">
    <property type="entry name" value="Kinase-like_dom_sf"/>
</dbReference>
<dbReference type="RefSeq" id="XP_031027398.1">
    <property type="nucleotide sequence ID" value="XM_031166637.1"/>
</dbReference>
<comment type="catalytic activity">
    <reaction evidence="9">
        <text>L-seryl-[protein] + ATP = O-phospho-L-seryl-[protein] + ADP + H(+)</text>
        <dbReference type="Rhea" id="RHEA:17989"/>
        <dbReference type="Rhea" id="RHEA-COMP:9863"/>
        <dbReference type="Rhea" id="RHEA-COMP:11604"/>
        <dbReference type="ChEBI" id="CHEBI:15378"/>
        <dbReference type="ChEBI" id="CHEBI:29999"/>
        <dbReference type="ChEBI" id="CHEBI:30616"/>
        <dbReference type="ChEBI" id="CHEBI:83421"/>
        <dbReference type="ChEBI" id="CHEBI:456216"/>
        <dbReference type="EC" id="2.7.11.1"/>
    </reaction>
</comment>
<organism evidence="12 13">
    <name type="scientific">Synchytrium microbalum</name>
    <dbReference type="NCBI Taxonomy" id="1806994"/>
    <lineage>
        <taxon>Eukaryota</taxon>
        <taxon>Fungi</taxon>
        <taxon>Fungi incertae sedis</taxon>
        <taxon>Chytridiomycota</taxon>
        <taxon>Chytridiomycota incertae sedis</taxon>
        <taxon>Chytridiomycetes</taxon>
        <taxon>Synchytriales</taxon>
        <taxon>Synchytriaceae</taxon>
        <taxon>Synchytrium</taxon>
    </lineage>
</organism>
<accession>A0A507C8V2</accession>
<keyword evidence="7" id="KW-0067">ATP-binding</keyword>
<evidence type="ECO:0000256" key="5">
    <source>
        <dbReference type="ARBA" id="ARBA00022741"/>
    </source>
</evidence>
<dbReference type="SMART" id="SM00146">
    <property type="entry name" value="PI3Kc"/>
    <property type="match status" value="1"/>
</dbReference>
<name>A0A507C8V2_9FUNG</name>
<dbReference type="PANTHER" id="PTHR11139:SF71">
    <property type="entry name" value="SERINE_THREONINE-PROTEIN KINASE SMG1"/>
    <property type="match status" value="1"/>
</dbReference>
<feature type="region of interest" description="Disordered" evidence="10">
    <location>
        <begin position="42"/>
        <end position="72"/>
    </location>
</feature>
<keyword evidence="13" id="KW-1185">Reference proteome</keyword>
<dbReference type="InterPro" id="IPR039414">
    <property type="entry name" value="SMG1_PIKKc"/>
</dbReference>
<feature type="compositionally biased region" description="Polar residues" evidence="10">
    <location>
        <begin position="3260"/>
        <end position="3274"/>
    </location>
</feature>
<dbReference type="Gene3D" id="3.30.1010.10">
    <property type="entry name" value="Phosphatidylinositol 3-kinase Catalytic Subunit, Chain A, domain 4"/>
    <property type="match status" value="1"/>
</dbReference>
<dbReference type="GO" id="GO:0005524">
    <property type="term" value="F:ATP binding"/>
    <property type="evidence" value="ECO:0007669"/>
    <property type="project" value="UniProtKB-KW"/>
</dbReference>
<feature type="compositionally biased region" description="Low complexity" evidence="10">
    <location>
        <begin position="16"/>
        <end position="30"/>
    </location>
</feature>
<dbReference type="InterPro" id="IPR018936">
    <property type="entry name" value="PI3/4_kinase_CS"/>
</dbReference>
<comment type="catalytic activity">
    <reaction evidence="8">
        <text>L-threonyl-[protein] + ATP = O-phospho-L-threonyl-[protein] + ADP + H(+)</text>
        <dbReference type="Rhea" id="RHEA:46608"/>
        <dbReference type="Rhea" id="RHEA-COMP:11060"/>
        <dbReference type="Rhea" id="RHEA-COMP:11605"/>
        <dbReference type="ChEBI" id="CHEBI:15378"/>
        <dbReference type="ChEBI" id="CHEBI:30013"/>
        <dbReference type="ChEBI" id="CHEBI:30616"/>
        <dbReference type="ChEBI" id="CHEBI:61977"/>
        <dbReference type="ChEBI" id="CHEBI:456216"/>
        <dbReference type="EC" id="2.7.11.1"/>
    </reaction>
</comment>
<dbReference type="SMART" id="SM01345">
    <property type="entry name" value="Rapamycin_bind"/>
    <property type="match status" value="1"/>
</dbReference>
<dbReference type="InterPro" id="IPR000403">
    <property type="entry name" value="PI3/4_kinase_cat_dom"/>
</dbReference>
<dbReference type="Proteomes" id="UP000319731">
    <property type="component" value="Unassembled WGS sequence"/>
</dbReference>
<dbReference type="CDD" id="cd05170">
    <property type="entry name" value="PIKKc_SMG1"/>
    <property type="match status" value="1"/>
</dbReference>
<dbReference type="STRING" id="1806994.A0A507C8V2"/>
<dbReference type="EC" id="2.7.11.1" evidence="2"/>
<reference evidence="12 13" key="1">
    <citation type="journal article" date="2019" name="Sci. Rep.">
        <title>Comparative genomics of chytrid fungi reveal insights into the obligate biotrophic and pathogenic lifestyle of Synchytrium endobioticum.</title>
        <authorList>
            <person name="van de Vossenberg B.T.L.H."/>
            <person name="Warris S."/>
            <person name="Nguyen H.D.T."/>
            <person name="van Gent-Pelzer M.P.E."/>
            <person name="Joly D.L."/>
            <person name="van de Geest H.C."/>
            <person name="Bonants P.J.M."/>
            <person name="Smith D.S."/>
            <person name="Levesque C.A."/>
            <person name="van der Lee T.A.J."/>
        </authorList>
    </citation>
    <scope>NUCLEOTIDE SEQUENCE [LARGE SCALE GENOMIC DNA]</scope>
    <source>
        <strain evidence="12 13">JEL517</strain>
    </source>
</reference>
<gene>
    <name evidence="12" type="ORF">SmJEL517_g00708</name>
</gene>
<dbReference type="InterPro" id="IPR036940">
    <property type="entry name" value="PI3/4_kinase_cat_sf"/>
</dbReference>
<sequence length="3378" mass="376554">MSYGGRKHRDARRAAPRYASQSQQQQQQYPSGYMMEAHVAVPATSTSSRREQRHQEYNPMNSNVTMSSPNTSYTDTDPVFSAKVGRAQSLLARIFKDQDDASFSKRIAAAGQLEKLISGMAEETGRDVGVSTARWSAETAREYLLTLKNQNNQPIREIVSVLQDSSASIPLKQAVARCISATGIAFRADILPFYDWIFNKLKYVSARGAEKEKDLVTYLLIALREVVQFGSIVKEQGETVAAFSYPLQAERLLEHIPSFLDAMETQDYLPKVLDVLHVIADRYPAAFQVAFEDVADRLVGWHIDETVTKTICSLLGDSFKKFWPFWRSKPEFELDLLSRLITDIEAEGEAESDRLPSRAMILLRCFHSIFTVLCFSFFPSVNPLLPSEPQLDPKTDEQISIIVHQMLDVLFRFNNKYTDKAWVGMSVDLIKLLSRAYEGTTRMAQLQKIAFDCMEVQVRMLLDTYDGPPEDLVVDATSGWKEISEGVNTWLEIISEVFSLWGTDLNPLIVSAFIHPKSIQLGRLRVRCSGEAKTLSRLLALCRKCIALSVNNGSADLVSGTALVEELVQLLQYLLDRDDPSILESEIERGLPEVVRGLKVTCIQALVAFDSLLVTEATIKGMTGFEIPAVALTMVELTEVLCSRPPSGWVLRAIAVMFWCLHEICASFGYFSSSMPDLLQRSFQLMCTYLAPGPCSLDLRRIALTWFIGVVAAIPDHMELAKDWRVILDQAAFNCLELGDQDLNGEIREAALKLWNGYLSIFTLSKGQPRVMETLMKRLQDTNDSVRTQSFAALISLDAISTMTMSEENAWHEGVSSLKMQITKSPLVGTFRTRHFSTIAWYMGLAPLNPPPEEAEDLTPGWRERIFHASQSENALKTLPGLDYAKKITPDAENLLDRIHFNDALLSYWSGWEVARYCITARLRTPYGTPPQTFDAIEHALTGLVKSAEGLESGDTPIDMSSAILSRLRELLTFLDALEVQIHNAAEGSGLHLALAPRTSAAFFHANRRVCDEWFQRLRGRMLHGARLAGLSVSSVIRQAHFLLGERQATMTKGGLKDWSGWAKDVERGMEDLTTALIASRNADAIAGLVKWSFNAFGSASPAKMVDTSKPPAITIQRRTPDPVIDSRPSDLSFPYLPASVLMAQGNLESAINEFTKTINPIFARYDSTSAGLNFMLQQITECYLQLNDTLGMKDWLTQVEEWQSMLEDDGQHGLAAARSVEYLRLWATDLVGNHNNTIKSPPPPPFQFNRLVDVGLHQATADALDDYVLSRLHGHESPKPFRLFSECQHTFEGLVFARKEEVTRIASRAQLVNQIELTLSKTPRPPLTSIGFAEASIEGDKDLQQWTHYVKTVSTLEAVTLEKVGNLADLRLYTARIAHKQHNMNLATRMLSVPLDSPSAALQLRQQFQVAKLQFDQSHHTHALQMILKLLTQPTDDSAIAPLRSKMWRRLAKWGWAGRFDFGSKELQQSLASVIGEYKIDNHQQSDIGSRITQSALEAVIRESPQDYKAWLEIGNFWYRRGRKMLEEAASGRCGGELEPIHQYLRSNAGTDIEKVLGPLVLWELGESADGSAEDAQGTESQSEATVHVQTTLRTGFPDLSSANIDEATLMVLDIRQRVLKYFDSASQSYFTHLQIGANSNRDKENESAVKCNEITVTLRLLRLLVKYGGNLEKTFHNGLNATSLRVWSNIVPQLFARLYHPDRTVQKELGSLVTRIGLEFPSLAVYHAVVGAKSTRFGEGAHIAYTQPLNALKASGSGAVLLVNEVEILTAELQRITVLPEELWLHRLGHLAGDVAKRLERVSKEVGRVMANATLAADEKIRIGKDTYITLLKPVVASVEKLVGETLEGPSETKSPCNISFSEAYGTRLREALEKLRTPSDFENPKRAWDAFNQLYNDLSKHLNRNRTLKLSELSSILSEKRGWVIPIPGHTDTTVHIERFNTEVHVIATKTKPKKIELVGSDGRRYPFLFKGLEDLHLDERVSQFLSTANHLLQRDRQSAIRRLRARHYAVIPLGDHHGMIQWVTNVTPMFAFYKRWQMSSSRVQPQPPPARDPKSYGKDGKGGKDEAAQGPVRPLELFHSKINSALKRHGLSRSSPRGRWPAHMLREVFADLKTETPGNLLERELWFSSPDSISWWEKIAGYNRSLAVMSVIGYIIGLGDRHLDNLLLDVQTGECVHIDYNVCFEKGKRLRVPEIVPFRLTQNLERALGLTGVEGMFRLAAEHTMRVMRQNREVLVTLLEAFVYDPLVDWTQSLEDAQEMRVGELNVNMGLLASRIAEMKAPLDLLKDGILPLVLTATSSVDRLLMIVEQRERVEETIERMKSGVDSGPQEKGTIPLSLQTELHSAQETVIAKAQECAYWRGQHEESLVQLQDPFSLGACAEVMNADVNAMYIGIEPTFVAGVVSNATIKLTQMNSLLHRCAEVNQELVRIAQERVASYRALGEHLQLYHTLVTPILPTLMAQDYFLRMEQILADIFNATRDEDGVMLTYDAFDRAYSTIASALTHGNDEVLQQTVAMDQVLAEYESDLSALAVFVSSWPMDAIAKRVADLRSQIVALMNQLVPKFPRVYTLVRGSILEVLIALGSTALSCLEAKATLPSALLKAVVADSRVSYGIHKVQPDCFPESLLLSFILGPSLQCILDIIQHNDLQLQIDRKSIERLAALASTAQNLADVSWKLSDSTGLLAILQSISNPTVAAGLDVAFDQIGKLLAEYQIDQTPSAHQPNDLAGLVAIGQSLHIEYESILLRIPEVIKQPCTIVLASIESIFAARSVSPREGDSADDSVSTLFPFKLSVMSHLYADCKTFLSTNQVMDLSPTDLLEVVVKNPTFVDTIQALRRYLNLGIREFVLKPIVQHINNLVKNIIDGVDAASTSSDPKPSKKTVDSGVKTEGWFMTAGRKCLTQLLENGAVTKEQVRLLQTLIVEVAAVQVRPHLVREAASRAIRVQRKLQARRIPVWRVKYLNDDSQTDSIRVQFITNFQSAIELLLSHQEAESNVRHMCRALEEDVLKSIDSSMFSKRFQELAQARHQRFAQEHDRDEKFISLLNGLVHLEQHRFSCDSTRKFDDSILQSIRRLQWVTVEVDRVAKLGPGVLLIDQMNQQLQSLSIDDSLRSVREVSSTVLAQLPTAVTLFEDLEAPVMSVVSLAEEFPEAHKILKRLNEFLAEASATKTISSEMVSTPAFFEQAPSLTDLTRRKLLMEQLHTHLESVIVTAMSFSTLEPLDLEKQDVVGGGGNTSVVNGPTGAALDSEKGATATSFDGATSPQRRTQVMGGDNSPLQAATPDGVVTGVDGLKSSSVDLKPANAAIEVSRIKQASRLAIGQERNAHAIHVLKRVRAKLDGRDGSDFRRLGVSEQVDMIITQSTSVDNLASI</sequence>
<evidence type="ECO:0000256" key="3">
    <source>
        <dbReference type="ARBA" id="ARBA00022527"/>
    </source>
</evidence>
<dbReference type="InterPro" id="IPR031559">
    <property type="entry name" value="SMG1"/>
</dbReference>
<dbReference type="GO" id="GO:0000184">
    <property type="term" value="P:nuclear-transcribed mRNA catabolic process, nonsense-mediated decay"/>
    <property type="evidence" value="ECO:0007669"/>
    <property type="project" value="InterPro"/>
</dbReference>
<dbReference type="Gene3D" id="1.10.1070.11">
    <property type="entry name" value="Phosphatidylinositol 3-/4-kinase, catalytic domain"/>
    <property type="match status" value="1"/>
</dbReference>
<evidence type="ECO:0000313" key="13">
    <source>
        <dbReference type="Proteomes" id="UP000319731"/>
    </source>
</evidence>
<evidence type="ECO:0000313" key="12">
    <source>
        <dbReference type="EMBL" id="TPX37487.1"/>
    </source>
</evidence>
<dbReference type="SUPFAM" id="SSF48371">
    <property type="entry name" value="ARM repeat"/>
    <property type="match status" value="1"/>
</dbReference>
<keyword evidence="5" id="KW-0547">Nucleotide-binding</keyword>
<evidence type="ECO:0000256" key="1">
    <source>
        <dbReference type="ARBA" id="ARBA00011031"/>
    </source>
</evidence>
<evidence type="ECO:0000256" key="2">
    <source>
        <dbReference type="ARBA" id="ARBA00012513"/>
    </source>
</evidence>
<evidence type="ECO:0000256" key="9">
    <source>
        <dbReference type="ARBA" id="ARBA00048679"/>
    </source>
</evidence>
<dbReference type="GO" id="GO:0004674">
    <property type="term" value="F:protein serine/threonine kinase activity"/>
    <property type="evidence" value="ECO:0007669"/>
    <property type="project" value="UniProtKB-KW"/>
</dbReference>
<protein>
    <recommendedName>
        <fullName evidence="2">non-specific serine/threonine protein kinase</fullName>
        <ecNumber evidence="2">2.7.11.1</ecNumber>
    </recommendedName>
</protein>
<keyword evidence="3" id="KW-0723">Serine/threonine-protein kinase</keyword>
<evidence type="ECO:0000256" key="10">
    <source>
        <dbReference type="SAM" id="MobiDB-lite"/>
    </source>
</evidence>
<feature type="region of interest" description="Disordered" evidence="10">
    <location>
        <begin position="1"/>
        <end position="30"/>
    </location>
</feature>
<comment type="caution">
    <text evidence="12">The sequence shown here is derived from an EMBL/GenBank/DDBJ whole genome shotgun (WGS) entry which is preliminary data.</text>
</comment>
<feature type="compositionally biased region" description="Basic residues" evidence="10">
    <location>
        <begin position="1"/>
        <end position="15"/>
    </location>
</feature>
<comment type="similarity">
    <text evidence="1">Belongs to the PI3/PI4-kinase family.</text>
</comment>
<keyword evidence="4" id="KW-0808">Transferase</keyword>
<evidence type="ECO:0000256" key="7">
    <source>
        <dbReference type="ARBA" id="ARBA00022840"/>
    </source>
</evidence>
<evidence type="ECO:0000256" key="4">
    <source>
        <dbReference type="ARBA" id="ARBA00022679"/>
    </source>
</evidence>
<proteinExistence type="inferred from homology"/>
<feature type="compositionally biased region" description="Polar residues" evidence="10">
    <location>
        <begin position="58"/>
        <end position="72"/>
    </location>
</feature>
<keyword evidence="6" id="KW-0418">Kinase</keyword>
<evidence type="ECO:0000256" key="8">
    <source>
        <dbReference type="ARBA" id="ARBA00047899"/>
    </source>
</evidence>
<dbReference type="Pfam" id="PF00454">
    <property type="entry name" value="PI3_PI4_kinase"/>
    <property type="match status" value="1"/>
</dbReference>
<dbReference type="SUPFAM" id="SSF56112">
    <property type="entry name" value="Protein kinase-like (PK-like)"/>
    <property type="match status" value="1"/>
</dbReference>
<evidence type="ECO:0000256" key="6">
    <source>
        <dbReference type="ARBA" id="ARBA00022777"/>
    </source>
</evidence>
<feature type="region of interest" description="Disordered" evidence="10">
    <location>
        <begin position="3247"/>
        <end position="3285"/>
    </location>
</feature>
<dbReference type="PANTHER" id="PTHR11139">
    <property type="entry name" value="ATAXIA TELANGIECTASIA MUTATED ATM -RELATED"/>
    <property type="match status" value="1"/>
</dbReference>
<dbReference type="EMBL" id="QEAO01000002">
    <property type="protein sequence ID" value="TPX37487.1"/>
    <property type="molecule type" value="Genomic_DNA"/>
</dbReference>
<dbReference type="OrthoDB" id="381190at2759"/>